<sequence length="140" mass="16347">MCLCFWDSAAISERQRQSLLKDSEKMSDPEPCRIKQEETEELIGVMVKEESEELSEDEEKHHVKSESETQSKTEQLLVMDRTAVNCFTCTQCGKSFRCKNNLKRHMRIHTGEKPYHCTDCGKSFTRLSSLRLHKKHIHSK</sequence>
<keyword evidence="1" id="KW-0479">Metal-binding</keyword>
<dbReference type="EMBL" id="BX649416">
    <property type="status" value="NOT_ANNOTATED_CDS"/>
    <property type="molecule type" value="Genomic_DNA"/>
</dbReference>
<dbReference type="GO" id="GO:0043565">
    <property type="term" value="F:sequence-specific DNA binding"/>
    <property type="evidence" value="ECO:0007669"/>
    <property type="project" value="UniProtKB-ARBA"/>
</dbReference>
<reference evidence="8" key="1">
    <citation type="journal article" date="2013" name="Nature">
        <title>The zebrafish reference genome sequence and its relationship to the human genome.</title>
        <authorList>
            <consortium name="Genome Reference Consortium Zebrafish"/>
            <person name="Howe K."/>
            <person name="Clark M.D."/>
            <person name="Torroja C.F."/>
            <person name="Torrance J."/>
            <person name="Berthelot C."/>
            <person name="Muffato M."/>
            <person name="Collins J.E."/>
            <person name="Humphray S."/>
            <person name="McLaren K."/>
            <person name="Matthews L."/>
            <person name="McLaren S."/>
            <person name="Sealy I."/>
            <person name="Caccamo M."/>
            <person name="Churcher C."/>
            <person name="Scott C."/>
            <person name="Barrett J.C."/>
            <person name="Koch R."/>
            <person name="Rauch G.J."/>
            <person name="White S."/>
            <person name="Chow W."/>
            <person name="Kilian B."/>
            <person name="Quintais L.T."/>
            <person name="Guerra-Assuncao J.A."/>
            <person name="Zhou Y."/>
            <person name="Gu Y."/>
            <person name="Yen J."/>
            <person name="Vogel J.H."/>
            <person name="Eyre T."/>
            <person name="Redmond S."/>
            <person name="Banerjee R."/>
            <person name="Chi J."/>
            <person name="Fu B."/>
            <person name="Langley E."/>
            <person name="Maguire S.F."/>
            <person name="Laird G.K."/>
            <person name="Lloyd D."/>
            <person name="Kenyon E."/>
            <person name="Donaldson S."/>
            <person name="Sehra H."/>
            <person name="Almeida-King J."/>
            <person name="Loveland J."/>
            <person name="Trevanion S."/>
            <person name="Jones M."/>
            <person name="Quail M."/>
            <person name="Willey D."/>
            <person name="Hunt A."/>
            <person name="Burton J."/>
            <person name="Sims S."/>
            <person name="McLay K."/>
            <person name="Plumb B."/>
            <person name="Davis J."/>
            <person name="Clee C."/>
            <person name="Oliver K."/>
            <person name="Clark R."/>
            <person name="Riddle C."/>
            <person name="Elliot D."/>
            <person name="Eliott D."/>
            <person name="Threadgold G."/>
            <person name="Harden G."/>
            <person name="Ware D."/>
            <person name="Begum S."/>
            <person name="Mortimore B."/>
            <person name="Mortimer B."/>
            <person name="Kerry G."/>
            <person name="Heath P."/>
            <person name="Phillimore B."/>
            <person name="Tracey A."/>
            <person name="Corby N."/>
            <person name="Dunn M."/>
            <person name="Johnson C."/>
            <person name="Wood J."/>
            <person name="Clark S."/>
            <person name="Pelan S."/>
            <person name="Griffiths G."/>
            <person name="Smith M."/>
            <person name="Glithero R."/>
            <person name="Howden P."/>
            <person name="Barker N."/>
            <person name="Lloyd C."/>
            <person name="Stevens C."/>
            <person name="Harley J."/>
            <person name="Holt K."/>
            <person name="Panagiotidis G."/>
            <person name="Lovell J."/>
            <person name="Beasley H."/>
            <person name="Henderson C."/>
            <person name="Gordon D."/>
            <person name="Auger K."/>
            <person name="Wright D."/>
            <person name="Collins J."/>
            <person name="Raisen C."/>
            <person name="Dyer L."/>
            <person name="Leung K."/>
            <person name="Robertson L."/>
            <person name="Ambridge K."/>
            <person name="Leongamornlert D."/>
            <person name="McGuire S."/>
            <person name="Gilderthorp R."/>
            <person name="Griffiths C."/>
            <person name="Manthravadi D."/>
            <person name="Nichol S."/>
            <person name="Barker G."/>
            <person name="Whitehead S."/>
            <person name="Kay M."/>
            <person name="Brown J."/>
            <person name="Murnane C."/>
            <person name="Gray E."/>
            <person name="Humphries M."/>
            <person name="Sycamore N."/>
            <person name="Barker D."/>
            <person name="Saunders D."/>
            <person name="Wallis J."/>
            <person name="Babbage A."/>
            <person name="Hammond S."/>
            <person name="Mashreghi-Mohammadi M."/>
            <person name="Barr L."/>
            <person name="Martin S."/>
            <person name="Wray P."/>
            <person name="Ellington A."/>
            <person name="Matthews N."/>
            <person name="Ellwood M."/>
            <person name="Woodmansey R."/>
            <person name="Clark G."/>
            <person name="Cooper J."/>
            <person name="Cooper J."/>
            <person name="Tromans A."/>
            <person name="Grafham D."/>
            <person name="Skuce C."/>
            <person name="Pandian R."/>
            <person name="Andrews R."/>
            <person name="Harrison E."/>
            <person name="Kimberley A."/>
            <person name="Garnett J."/>
            <person name="Fosker N."/>
            <person name="Hall R."/>
            <person name="Garner P."/>
            <person name="Kelly D."/>
            <person name="Bird C."/>
            <person name="Palmer S."/>
            <person name="Gehring I."/>
            <person name="Berger A."/>
            <person name="Dooley C.M."/>
            <person name="Ersan-Urun Z."/>
            <person name="Eser C."/>
            <person name="Geiger H."/>
            <person name="Geisler M."/>
            <person name="Karotki L."/>
            <person name="Kirn A."/>
            <person name="Konantz J."/>
            <person name="Konantz M."/>
            <person name="Oberlander M."/>
            <person name="Rudolph-Geiger S."/>
            <person name="Teucke M."/>
            <person name="Lanz C."/>
            <person name="Raddatz G."/>
            <person name="Osoegawa K."/>
            <person name="Zhu B."/>
            <person name="Rapp A."/>
            <person name="Widaa S."/>
            <person name="Langford C."/>
            <person name="Yang F."/>
            <person name="Schuster S.C."/>
            <person name="Carter N.P."/>
            <person name="Harrow J."/>
            <person name="Ning Z."/>
            <person name="Herrero J."/>
            <person name="Searle S.M."/>
            <person name="Enright A."/>
            <person name="Geisler R."/>
            <person name="Plasterk R.H."/>
            <person name="Lee C."/>
            <person name="Westerfield M."/>
            <person name="de Jong P.J."/>
            <person name="Zon L.I."/>
            <person name="Postlethwait J.H."/>
            <person name="Nusslein-Volhard C."/>
            <person name="Hubbard T.J."/>
            <person name="Roest Crollius H."/>
            <person name="Rogers J."/>
            <person name="Stemple D.L."/>
        </authorList>
    </citation>
    <scope>NUCLEOTIDE SEQUENCE [LARGE SCALE GENOMIC DNA]</scope>
    <source>
        <strain evidence="8">Tuebingen</strain>
    </source>
</reference>
<dbReference type="PANTHER" id="PTHR23235">
    <property type="entry name" value="KRUEPPEL-LIKE TRANSCRIPTION FACTOR"/>
    <property type="match status" value="1"/>
</dbReference>
<dbReference type="InterPro" id="IPR036236">
    <property type="entry name" value="Znf_C2H2_sf"/>
</dbReference>
<evidence type="ECO:0000256" key="4">
    <source>
        <dbReference type="ARBA" id="ARBA00022833"/>
    </source>
</evidence>
<gene>
    <name evidence="8 9" type="primary">si:dkey-1b17.2</name>
</gene>
<dbReference type="Pfam" id="PF13465">
    <property type="entry name" value="zf-H2C2_2"/>
    <property type="match status" value="1"/>
</dbReference>
<evidence type="ECO:0000259" key="7">
    <source>
        <dbReference type="PROSITE" id="PS50157"/>
    </source>
</evidence>
<dbReference type="HOGENOM" id="CLU_002678_2_6_1"/>
<dbReference type="GO" id="GO:0008270">
    <property type="term" value="F:zinc ion binding"/>
    <property type="evidence" value="ECO:0007669"/>
    <property type="project" value="UniProtKB-KW"/>
</dbReference>
<keyword evidence="2" id="KW-0677">Repeat</keyword>
<dbReference type="PaxDb" id="7955-ENSDARP00000128251"/>
<evidence type="ECO:0000256" key="1">
    <source>
        <dbReference type="ARBA" id="ARBA00022723"/>
    </source>
</evidence>
<dbReference type="PANTHER" id="PTHR23235:SF178">
    <property type="entry name" value="C2H2-TYPE DOMAIN-CONTAINING PROTEIN-RELATED"/>
    <property type="match status" value="1"/>
</dbReference>
<organism evidence="8">
    <name type="scientific">Danio rerio</name>
    <name type="common">Zebrafish</name>
    <name type="synonym">Brachydanio rerio</name>
    <dbReference type="NCBI Taxonomy" id="7955"/>
    <lineage>
        <taxon>Eukaryota</taxon>
        <taxon>Metazoa</taxon>
        <taxon>Chordata</taxon>
        <taxon>Craniata</taxon>
        <taxon>Vertebrata</taxon>
        <taxon>Euteleostomi</taxon>
        <taxon>Actinopterygii</taxon>
        <taxon>Neopterygii</taxon>
        <taxon>Teleostei</taxon>
        <taxon>Ostariophysi</taxon>
        <taxon>Cypriniformes</taxon>
        <taxon>Danionidae</taxon>
        <taxon>Danioninae</taxon>
        <taxon>Danio</taxon>
    </lineage>
</organism>
<dbReference type="PhylomeDB" id="Q1LVU5"/>
<dbReference type="PROSITE" id="PS00028">
    <property type="entry name" value="ZINC_FINGER_C2H2_1"/>
    <property type="match status" value="2"/>
</dbReference>
<dbReference type="GeneTree" id="ENSGT00940000154308"/>
<dbReference type="InterPro" id="IPR013087">
    <property type="entry name" value="Znf_C2H2_type"/>
</dbReference>
<evidence type="ECO:0000313" key="8">
    <source>
        <dbReference type="Ensembl" id="ENSDARP00000140333"/>
    </source>
</evidence>
<dbReference type="FunFam" id="3.30.160.60:FF:001732">
    <property type="entry name" value="Zgc:162936"/>
    <property type="match status" value="1"/>
</dbReference>
<dbReference type="SUPFAM" id="SSF57667">
    <property type="entry name" value="beta-beta-alpha zinc fingers"/>
    <property type="match status" value="1"/>
</dbReference>
<name>Q1LVU5_DANRE</name>
<evidence type="ECO:0000256" key="3">
    <source>
        <dbReference type="ARBA" id="ARBA00022771"/>
    </source>
</evidence>
<evidence type="ECO:0000256" key="2">
    <source>
        <dbReference type="ARBA" id="ARBA00022737"/>
    </source>
</evidence>
<feature type="compositionally biased region" description="Basic and acidic residues" evidence="6">
    <location>
        <begin position="58"/>
        <end position="71"/>
    </location>
</feature>
<dbReference type="SMR" id="Q1LVU5"/>
<dbReference type="Gene3D" id="3.30.160.60">
    <property type="entry name" value="Classic Zinc Finger"/>
    <property type="match status" value="2"/>
</dbReference>
<dbReference type="OrthoDB" id="3437960at2759"/>
<dbReference type="Ensembl" id="ENSDART00000159804.2">
    <property type="protein sequence ID" value="ENSDARP00000140333.1"/>
    <property type="gene ID" value="ENSDARG00000101998.3"/>
</dbReference>
<evidence type="ECO:0000256" key="5">
    <source>
        <dbReference type="PROSITE-ProRule" id="PRU00042"/>
    </source>
</evidence>
<dbReference type="GO" id="GO:0005694">
    <property type="term" value="C:chromosome"/>
    <property type="evidence" value="ECO:0007669"/>
    <property type="project" value="UniProtKB-ARBA"/>
</dbReference>
<dbReference type="FunFam" id="3.30.160.60:FF:004108">
    <property type="entry name" value="Zgc:173486"/>
    <property type="match status" value="1"/>
</dbReference>
<evidence type="ECO:0000256" key="6">
    <source>
        <dbReference type="SAM" id="MobiDB-lite"/>
    </source>
</evidence>
<dbReference type="Bgee" id="ENSDARG00000101998">
    <property type="expression patterns" value="Expressed in blastula and 19 other cell types or tissues"/>
</dbReference>
<dbReference type="PROSITE" id="PS50157">
    <property type="entry name" value="ZINC_FINGER_C2H2_2"/>
    <property type="match status" value="2"/>
</dbReference>
<feature type="region of interest" description="Disordered" evidence="6">
    <location>
        <begin position="50"/>
        <end position="74"/>
    </location>
</feature>
<keyword evidence="4" id="KW-0862">Zinc</keyword>
<dbReference type="GO" id="GO:0045893">
    <property type="term" value="P:positive regulation of DNA-templated transcription"/>
    <property type="evidence" value="ECO:0007669"/>
    <property type="project" value="UniProtKB-ARBA"/>
</dbReference>
<evidence type="ECO:0000313" key="9">
    <source>
        <dbReference type="ZFIN" id="ZDB-GENE-050208-769"/>
    </source>
</evidence>
<dbReference type="ZFIN" id="ZDB-GENE-050208-769">
    <property type="gene designation" value="si:dkey-1b17.2"/>
</dbReference>
<keyword evidence="3 5" id="KW-0863">Zinc-finger</keyword>
<feature type="domain" description="C2H2-type" evidence="7">
    <location>
        <begin position="115"/>
        <end position="140"/>
    </location>
</feature>
<dbReference type="AlphaFoldDB" id="Q1LVU5"/>
<dbReference type="eggNOG" id="KOG1721">
    <property type="taxonomic scope" value="Eukaryota"/>
</dbReference>
<reference evidence="8" key="2">
    <citation type="submission" date="2015-10" db="UniProtKB">
        <authorList>
            <consortium name="Ensembl"/>
        </authorList>
    </citation>
    <scope>IDENTIFICATION</scope>
    <source>
        <strain evidence="8">Tuebingen</strain>
    </source>
</reference>
<accession>A0A8M1N9W9</accession>
<protein>
    <submittedName>
        <fullName evidence="8">Si:dkey-1b17.2</fullName>
    </submittedName>
</protein>
<feature type="domain" description="C2H2-type" evidence="7">
    <location>
        <begin position="87"/>
        <end position="114"/>
    </location>
</feature>
<proteinExistence type="predicted"/>
<accession>Q1LVU5</accession>
<dbReference type="SMART" id="SM00355">
    <property type="entry name" value="ZnF_C2H2"/>
    <property type="match status" value="2"/>
</dbReference>